<feature type="signal peptide" evidence="1">
    <location>
        <begin position="1"/>
        <end position="19"/>
    </location>
</feature>
<organism evidence="4">
    <name type="scientific">Diabrotica virgifera virgifera</name>
    <name type="common">western corn rootworm</name>
    <dbReference type="NCBI Taxonomy" id="50390"/>
    <lineage>
        <taxon>Eukaryota</taxon>
        <taxon>Metazoa</taxon>
        <taxon>Ecdysozoa</taxon>
        <taxon>Arthropoda</taxon>
        <taxon>Hexapoda</taxon>
        <taxon>Insecta</taxon>
        <taxon>Pterygota</taxon>
        <taxon>Neoptera</taxon>
        <taxon>Endopterygota</taxon>
        <taxon>Coleoptera</taxon>
        <taxon>Polyphaga</taxon>
        <taxon>Cucujiformia</taxon>
        <taxon>Chrysomeloidea</taxon>
        <taxon>Chrysomelidae</taxon>
        <taxon>Galerucinae</taxon>
        <taxon>Diabroticina</taxon>
        <taxon>Diabroticites</taxon>
        <taxon>Diabrotica</taxon>
    </lineage>
</organism>
<reference evidence="4" key="1">
    <citation type="submission" date="2025-04" db="UniProtKB">
        <authorList>
            <consortium name="RefSeq"/>
        </authorList>
    </citation>
    <scope>IDENTIFICATION</scope>
    <source>
        <tissue evidence="4">Whole insect</tissue>
    </source>
</reference>
<name>A0A6P7FC23_DIAVI</name>
<dbReference type="Gene3D" id="1.10.238.20">
    <property type="entry name" value="Pheromone/general odorant binding protein domain"/>
    <property type="match status" value="1"/>
</dbReference>
<dbReference type="InParanoid" id="A0A6P7FC23"/>
<proteinExistence type="predicted"/>
<dbReference type="InterPro" id="IPR036728">
    <property type="entry name" value="PBP_GOBP_sf"/>
</dbReference>
<dbReference type="GeneID" id="114328497"/>
<dbReference type="KEGG" id="dvv:114328497"/>
<dbReference type="SUPFAM" id="SSF47565">
    <property type="entry name" value="Insect pheromone/odorant-binding proteins"/>
    <property type="match status" value="1"/>
</dbReference>
<evidence type="ECO:0000313" key="3">
    <source>
        <dbReference type="Proteomes" id="UP001652700"/>
    </source>
</evidence>
<reference evidence="2" key="2">
    <citation type="submission" date="2025-05" db="UniProtKB">
        <authorList>
            <consortium name="EnsemblMetazoa"/>
        </authorList>
    </citation>
    <scope>IDENTIFICATION</scope>
</reference>
<keyword evidence="1" id="KW-0732">Signal</keyword>
<keyword evidence="3" id="KW-1185">Reference proteome</keyword>
<protein>
    <submittedName>
        <fullName evidence="4">Uncharacterized protein LOC114328497</fullName>
    </submittedName>
</protein>
<evidence type="ECO:0000313" key="2">
    <source>
        <dbReference type="EnsemblMetazoa" id="XP_028133166.1"/>
    </source>
</evidence>
<feature type="chain" id="PRO_5027626251" evidence="1">
    <location>
        <begin position="20"/>
        <end position="141"/>
    </location>
</feature>
<dbReference type="EnsemblMetazoa" id="XM_028277365.2">
    <property type="protein sequence ID" value="XP_028133166.1"/>
    <property type="gene ID" value="LOC114328497"/>
</dbReference>
<dbReference type="Pfam" id="PF01395">
    <property type="entry name" value="PBP_GOBP"/>
    <property type="match status" value="1"/>
</dbReference>
<dbReference type="CDD" id="cd23992">
    <property type="entry name" value="PBP_GOBP"/>
    <property type="match status" value="1"/>
</dbReference>
<dbReference type="Proteomes" id="UP001652700">
    <property type="component" value="Unplaced"/>
</dbReference>
<evidence type="ECO:0000256" key="1">
    <source>
        <dbReference type="SAM" id="SignalP"/>
    </source>
</evidence>
<evidence type="ECO:0000313" key="4">
    <source>
        <dbReference type="RefSeq" id="XP_028133166.1"/>
    </source>
</evidence>
<dbReference type="InterPro" id="IPR006170">
    <property type="entry name" value="PBP/GOBP"/>
</dbReference>
<gene>
    <name evidence="4" type="primary">LOC114328497</name>
</gene>
<accession>A0A6P7FC23</accession>
<dbReference type="GO" id="GO:0005549">
    <property type="term" value="F:odorant binding"/>
    <property type="evidence" value="ECO:0007669"/>
    <property type="project" value="InterPro"/>
</dbReference>
<dbReference type="RefSeq" id="XP_028133166.1">
    <property type="nucleotide sequence ID" value="XM_028277365.1"/>
</dbReference>
<sequence>MKAALLLLVFICFLNRIYTRPNIFKFKDAKRIHAACQANFETHVNEYLEKLQEFDKIEVPNMAKHTLCMNINAGLQYENGDIAVERLRSDLEEVSINENKINEVVDTCGVRAPGSPEDAAMAFGKCLCSQWPQHAICVCST</sequence>
<dbReference type="AlphaFoldDB" id="A0A6P7FC23"/>